<dbReference type="SUPFAM" id="SSF47413">
    <property type="entry name" value="lambda repressor-like DNA-binding domains"/>
    <property type="match status" value="1"/>
</dbReference>
<accession>A0AAE3SHE1</accession>
<dbReference type="PANTHER" id="PTHR46797:SF1">
    <property type="entry name" value="METHYLPHOSPHONATE SYNTHASE"/>
    <property type="match status" value="1"/>
</dbReference>
<evidence type="ECO:0000313" key="4">
    <source>
        <dbReference type="Proteomes" id="UP001209229"/>
    </source>
</evidence>
<sequence>MEKKNDSRLTSWDDHLDKKYGKIGTESREKYEEEFEAFKIGVLIQEARKKQNLTQEQLAKKVGTTKNYISRIENNASDIRLSTLMRIIREGLGGHLKLSVDL</sequence>
<dbReference type="CDD" id="cd00093">
    <property type="entry name" value="HTH_XRE"/>
    <property type="match status" value="1"/>
</dbReference>
<dbReference type="InterPro" id="IPR010982">
    <property type="entry name" value="Lambda_DNA-bd_dom_sf"/>
</dbReference>
<dbReference type="PROSITE" id="PS50943">
    <property type="entry name" value="HTH_CROC1"/>
    <property type="match status" value="1"/>
</dbReference>
<protein>
    <submittedName>
        <fullName evidence="3">Helix-turn-helix domain-containing protein</fullName>
    </submittedName>
</protein>
<gene>
    <name evidence="3" type="ORF">OM075_16770</name>
</gene>
<dbReference type="Proteomes" id="UP001209229">
    <property type="component" value="Unassembled WGS sequence"/>
</dbReference>
<keyword evidence="4" id="KW-1185">Reference proteome</keyword>
<dbReference type="EMBL" id="JAPDPJ010000044">
    <property type="protein sequence ID" value="MCW3788133.1"/>
    <property type="molecule type" value="Genomic_DNA"/>
</dbReference>
<dbReference type="Gene3D" id="1.10.260.40">
    <property type="entry name" value="lambda repressor-like DNA-binding domains"/>
    <property type="match status" value="1"/>
</dbReference>
<dbReference type="InterPro" id="IPR050807">
    <property type="entry name" value="TransReg_Diox_bact_type"/>
</dbReference>
<proteinExistence type="predicted"/>
<evidence type="ECO:0000259" key="2">
    <source>
        <dbReference type="PROSITE" id="PS50943"/>
    </source>
</evidence>
<dbReference type="GO" id="GO:0005829">
    <property type="term" value="C:cytosol"/>
    <property type="evidence" value="ECO:0007669"/>
    <property type="project" value="TreeGrafter"/>
</dbReference>
<evidence type="ECO:0000313" key="3">
    <source>
        <dbReference type="EMBL" id="MCW3788133.1"/>
    </source>
</evidence>
<dbReference type="InterPro" id="IPR001387">
    <property type="entry name" value="Cro/C1-type_HTH"/>
</dbReference>
<dbReference type="GO" id="GO:0003677">
    <property type="term" value="F:DNA binding"/>
    <property type="evidence" value="ECO:0007669"/>
    <property type="project" value="UniProtKB-KW"/>
</dbReference>
<feature type="domain" description="HTH cro/C1-type" evidence="2">
    <location>
        <begin position="44"/>
        <end position="87"/>
    </location>
</feature>
<dbReference type="GO" id="GO:0003700">
    <property type="term" value="F:DNA-binding transcription factor activity"/>
    <property type="evidence" value="ECO:0007669"/>
    <property type="project" value="TreeGrafter"/>
</dbReference>
<evidence type="ECO:0000256" key="1">
    <source>
        <dbReference type="ARBA" id="ARBA00023125"/>
    </source>
</evidence>
<dbReference type="AlphaFoldDB" id="A0AAE3SHE1"/>
<dbReference type="RefSeq" id="WP_301191693.1">
    <property type="nucleotide sequence ID" value="NZ_JAPDPJ010000044.1"/>
</dbReference>
<organism evidence="3 4">
    <name type="scientific">Plebeiibacterium sediminum</name>
    <dbReference type="NCBI Taxonomy" id="2992112"/>
    <lineage>
        <taxon>Bacteria</taxon>
        <taxon>Pseudomonadati</taxon>
        <taxon>Bacteroidota</taxon>
        <taxon>Bacteroidia</taxon>
        <taxon>Marinilabiliales</taxon>
        <taxon>Marinilabiliaceae</taxon>
        <taxon>Plebeiibacterium</taxon>
    </lineage>
</organism>
<comment type="caution">
    <text evidence="3">The sequence shown here is derived from an EMBL/GenBank/DDBJ whole genome shotgun (WGS) entry which is preliminary data.</text>
</comment>
<dbReference type="Pfam" id="PF01381">
    <property type="entry name" value="HTH_3"/>
    <property type="match status" value="1"/>
</dbReference>
<reference evidence="3" key="1">
    <citation type="submission" date="2022-10" db="EMBL/GenBank/DDBJ databases">
        <authorList>
            <person name="Yu W.X."/>
        </authorList>
    </citation>
    <scope>NUCLEOTIDE SEQUENCE</scope>
    <source>
        <strain evidence="3">AAT</strain>
    </source>
</reference>
<keyword evidence="1" id="KW-0238">DNA-binding</keyword>
<dbReference type="SMART" id="SM00530">
    <property type="entry name" value="HTH_XRE"/>
    <property type="match status" value="1"/>
</dbReference>
<name>A0AAE3SHE1_9BACT</name>
<dbReference type="PANTHER" id="PTHR46797">
    <property type="entry name" value="HTH-TYPE TRANSCRIPTIONAL REGULATOR"/>
    <property type="match status" value="1"/>
</dbReference>